<name>A0ABQ0JXF8_9BACT</name>
<evidence type="ECO:0008006" key="3">
    <source>
        <dbReference type="Google" id="ProtNLM"/>
    </source>
</evidence>
<protein>
    <recommendedName>
        <fullName evidence="3">Type II toxin-antitoxin system RelE/ParE family toxin</fullName>
    </recommendedName>
</protein>
<sequence length="80" mass="9363">MTIIWTKNAEERQKEWEKRIGVTRQEVEDLAIYPVRIVPDDMDALVAQTKTRKGLLRCPFVEIEGKIKLLTVYDKRFKGG</sequence>
<organism evidence="1 2">
    <name type="scientific">Candidatus Brocadia sinica JPN1</name>
    <dbReference type="NCBI Taxonomy" id="1197129"/>
    <lineage>
        <taxon>Bacteria</taxon>
        <taxon>Pseudomonadati</taxon>
        <taxon>Planctomycetota</taxon>
        <taxon>Candidatus Brocadiia</taxon>
        <taxon>Candidatus Brocadiales</taxon>
        <taxon>Candidatus Brocadiaceae</taxon>
        <taxon>Candidatus Brocadia</taxon>
    </lineage>
</organism>
<dbReference type="Proteomes" id="UP000032309">
    <property type="component" value="Unassembled WGS sequence"/>
</dbReference>
<comment type="caution">
    <text evidence="1">The sequence shown here is derived from an EMBL/GenBank/DDBJ whole genome shotgun (WGS) entry which is preliminary data.</text>
</comment>
<proteinExistence type="predicted"/>
<gene>
    <name evidence="1" type="ORF">BROSI_A1883</name>
</gene>
<evidence type="ECO:0000313" key="1">
    <source>
        <dbReference type="EMBL" id="GAN33363.1"/>
    </source>
</evidence>
<reference evidence="2" key="1">
    <citation type="journal article" date="2015" name="Genome Announc.">
        <title>Draft Genome Sequence of an Anaerobic Ammonium-Oxidizing Bacterium, "Candidatus Brocadia sinica".</title>
        <authorList>
            <person name="Oshiki M."/>
            <person name="Shinyako-Hata K."/>
            <person name="Satoh H."/>
            <person name="Okabe S."/>
        </authorList>
    </citation>
    <scope>NUCLEOTIDE SEQUENCE [LARGE SCALE GENOMIC DNA]</scope>
    <source>
        <strain evidence="2">JPN1</strain>
    </source>
</reference>
<evidence type="ECO:0000313" key="2">
    <source>
        <dbReference type="Proteomes" id="UP000032309"/>
    </source>
</evidence>
<dbReference type="EMBL" id="BAFN01000001">
    <property type="protein sequence ID" value="GAN33363.1"/>
    <property type="molecule type" value="Genomic_DNA"/>
</dbReference>
<keyword evidence="2" id="KW-1185">Reference proteome</keyword>
<accession>A0ABQ0JXF8</accession>
<dbReference type="RefSeq" id="WP_052563419.1">
    <property type="nucleotide sequence ID" value="NZ_BAFN01000001.1"/>
</dbReference>